<keyword evidence="1" id="KW-0812">Transmembrane</keyword>
<dbReference type="Proteomes" id="UP001448207">
    <property type="component" value="Unassembled WGS sequence"/>
</dbReference>
<comment type="caution">
    <text evidence="2">The sequence shown here is derived from an EMBL/GenBank/DDBJ whole genome shotgun (WGS) entry which is preliminary data.</text>
</comment>
<feature type="transmembrane region" description="Helical" evidence="1">
    <location>
        <begin position="62"/>
        <end position="81"/>
    </location>
</feature>
<evidence type="ECO:0000313" key="3">
    <source>
        <dbReference type="Proteomes" id="UP001448207"/>
    </source>
</evidence>
<name>A0ABR3AIU6_PHYBL</name>
<keyword evidence="1" id="KW-0472">Membrane</keyword>
<keyword evidence="3" id="KW-1185">Reference proteome</keyword>
<feature type="transmembrane region" description="Helical" evidence="1">
    <location>
        <begin position="7"/>
        <end position="27"/>
    </location>
</feature>
<gene>
    <name evidence="2" type="ORF">J3Q64DRAFT_1774897</name>
</gene>
<accession>A0ABR3AIU6</accession>
<protein>
    <submittedName>
        <fullName evidence="2">Uncharacterized protein</fullName>
    </submittedName>
</protein>
<organism evidence="2 3">
    <name type="scientific">Phycomyces blakesleeanus</name>
    <dbReference type="NCBI Taxonomy" id="4837"/>
    <lineage>
        <taxon>Eukaryota</taxon>
        <taxon>Fungi</taxon>
        <taxon>Fungi incertae sedis</taxon>
        <taxon>Mucoromycota</taxon>
        <taxon>Mucoromycotina</taxon>
        <taxon>Mucoromycetes</taxon>
        <taxon>Mucorales</taxon>
        <taxon>Phycomycetaceae</taxon>
        <taxon>Phycomyces</taxon>
    </lineage>
</organism>
<reference evidence="2 3" key="1">
    <citation type="submission" date="2024-04" db="EMBL/GenBank/DDBJ databases">
        <title>Symmetric and asymmetric DNA N6-adenine methylation regulates different biological responses in Mucorales.</title>
        <authorList>
            <consortium name="Lawrence Berkeley National Laboratory"/>
            <person name="Lax C."/>
            <person name="Mondo S.J."/>
            <person name="Osorio-Concepcion M."/>
            <person name="Muszewska A."/>
            <person name="Corrochano-Luque M."/>
            <person name="Gutierrez G."/>
            <person name="Riley R."/>
            <person name="Lipzen A."/>
            <person name="Guo J."/>
            <person name="Hundley H."/>
            <person name="Amirebrahimi M."/>
            <person name="Ng V."/>
            <person name="Lorenzo-Gutierrez D."/>
            <person name="Binder U."/>
            <person name="Yang J."/>
            <person name="Song Y."/>
            <person name="Canovas D."/>
            <person name="Navarro E."/>
            <person name="Freitag M."/>
            <person name="Gabaldon T."/>
            <person name="Grigoriev I.V."/>
            <person name="Corrochano L.M."/>
            <person name="Nicolas F.E."/>
            <person name="Garre V."/>
        </authorList>
    </citation>
    <scope>NUCLEOTIDE SEQUENCE [LARGE SCALE GENOMIC DNA]</scope>
    <source>
        <strain evidence="2 3">L51</strain>
    </source>
</reference>
<evidence type="ECO:0000313" key="2">
    <source>
        <dbReference type="EMBL" id="KAL0075568.1"/>
    </source>
</evidence>
<feature type="transmembrane region" description="Helical" evidence="1">
    <location>
        <begin position="33"/>
        <end position="50"/>
    </location>
</feature>
<evidence type="ECO:0000256" key="1">
    <source>
        <dbReference type="SAM" id="Phobius"/>
    </source>
</evidence>
<keyword evidence="1" id="KW-1133">Transmembrane helix</keyword>
<proteinExistence type="predicted"/>
<sequence length="86" mass="10443">MSNFYQGLVYIYIIIITATIIFFFFFWHTHITIIIYLFILLSSFLFNKYLHNELHLKSQIFCMFMCFLLYFSLNLLSFFPASRSPI</sequence>
<dbReference type="EMBL" id="JBCLYO010000035">
    <property type="protein sequence ID" value="KAL0075568.1"/>
    <property type="molecule type" value="Genomic_DNA"/>
</dbReference>